<dbReference type="PANTHER" id="PTHR40132">
    <property type="entry name" value="PRE-MRNA-SPLICING FACTOR 38B"/>
    <property type="match status" value="1"/>
</dbReference>
<evidence type="ECO:0000313" key="3">
    <source>
        <dbReference type="Proteomes" id="UP000242180"/>
    </source>
</evidence>
<gene>
    <name evidence="2" type="ORF">BCR43DRAFT_524469</name>
</gene>
<accession>A0A1X2HC37</accession>
<keyword evidence="3" id="KW-1185">Reference proteome</keyword>
<feature type="compositionally biased region" description="Basic residues" evidence="1">
    <location>
        <begin position="222"/>
        <end position="245"/>
    </location>
</feature>
<sequence length="276" mass="32058">MSKKDPPRISALSTAVSDLIRAAHGGEAHNVPDEDLDRYVADLILKEAAAKKEKYDRVGVRAYQPNHASQPPNRLNKRFLMNVVKSTDTHNQALLRQEREEEEARRARRIQQEEEDNDRHHHKRRKRHASPRDSSRETKQRHHHRHYGEDDMHTKAPKTDNPRAADTSSRSPQVQVRGRGRAQAASSFTAMDRHFSDQYNPLFDIESDPEAPVLNEIESRKKEKKVKKEKRKKDKKKKKKKKRHHSSSDDDRSSQDEVTVQPPPPTRAWDIGKEPQ</sequence>
<comment type="caution">
    <text evidence="2">The sequence shown here is derived from an EMBL/GenBank/DDBJ whole genome shotgun (WGS) entry which is preliminary data.</text>
</comment>
<feature type="region of interest" description="Disordered" evidence="1">
    <location>
        <begin position="90"/>
        <end position="276"/>
    </location>
</feature>
<feature type="compositionally biased region" description="Basic and acidic residues" evidence="1">
    <location>
        <begin position="246"/>
        <end position="255"/>
    </location>
</feature>
<dbReference type="AlphaFoldDB" id="A0A1X2HC37"/>
<dbReference type="STRING" id="13706.A0A1X2HC37"/>
<feature type="compositionally biased region" description="Basic and acidic residues" evidence="1">
    <location>
        <begin position="96"/>
        <end position="105"/>
    </location>
</feature>
<dbReference type="InParanoid" id="A0A1X2HC37"/>
<evidence type="ECO:0000256" key="1">
    <source>
        <dbReference type="SAM" id="MobiDB-lite"/>
    </source>
</evidence>
<proteinExistence type="predicted"/>
<evidence type="ECO:0000313" key="2">
    <source>
        <dbReference type="EMBL" id="ORY96359.1"/>
    </source>
</evidence>
<dbReference type="PANTHER" id="PTHR40132:SF1">
    <property type="entry name" value="PRE-MRNA-SPLICING FACTOR 38B"/>
    <property type="match status" value="1"/>
</dbReference>
<reference evidence="2 3" key="1">
    <citation type="submission" date="2016-07" db="EMBL/GenBank/DDBJ databases">
        <title>Pervasive Adenine N6-methylation of Active Genes in Fungi.</title>
        <authorList>
            <consortium name="DOE Joint Genome Institute"/>
            <person name="Mondo S.J."/>
            <person name="Dannebaum R.O."/>
            <person name="Kuo R.C."/>
            <person name="Labutti K."/>
            <person name="Haridas S."/>
            <person name="Kuo A."/>
            <person name="Salamov A."/>
            <person name="Ahrendt S.R."/>
            <person name="Lipzen A."/>
            <person name="Sullivan W."/>
            <person name="Andreopoulos W.B."/>
            <person name="Clum A."/>
            <person name="Lindquist E."/>
            <person name="Daum C."/>
            <person name="Ramamoorthy G.K."/>
            <person name="Gryganskyi A."/>
            <person name="Culley D."/>
            <person name="Magnuson J.K."/>
            <person name="James T.Y."/>
            <person name="O'Malley M.A."/>
            <person name="Stajich J.E."/>
            <person name="Spatafora J.W."/>
            <person name="Visel A."/>
            <person name="Grigoriev I.V."/>
        </authorList>
    </citation>
    <scope>NUCLEOTIDE SEQUENCE [LARGE SCALE GENOMIC DNA]</scope>
    <source>
        <strain evidence="2 3">NRRL 2496</strain>
    </source>
</reference>
<feature type="compositionally biased region" description="Basic residues" evidence="1">
    <location>
        <begin position="120"/>
        <end position="129"/>
    </location>
</feature>
<dbReference type="OMA" id="NSSMDKY"/>
<dbReference type="EMBL" id="MCGN01000005">
    <property type="protein sequence ID" value="ORY96359.1"/>
    <property type="molecule type" value="Genomic_DNA"/>
</dbReference>
<protein>
    <submittedName>
        <fullName evidence="2">Uncharacterized protein</fullName>
    </submittedName>
</protein>
<organism evidence="2 3">
    <name type="scientific">Syncephalastrum racemosum</name>
    <name type="common">Filamentous fungus</name>
    <dbReference type="NCBI Taxonomy" id="13706"/>
    <lineage>
        <taxon>Eukaryota</taxon>
        <taxon>Fungi</taxon>
        <taxon>Fungi incertae sedis</taxon>
        <taxon>Mucoromycota</taxon>
        <taxon>Mucoromycotina</taxon>
        <taxon>Mucoromycetes</taxon>
        <taxon>Mucorales</taxon>
        <taxon>Syncephalastraceae</taxon>
        <taxon>Syncephalastrum</taxon>
    </lineage>
</organism>
<dbReference type="OrthoDB" id="2431475at2759"/>
<name>A0A1X2HC37_SYNRA</name>
<dbReference type="Proteomes" id="UP000242180">
    <property type="component" value="Unassembled WGS sequence"/>
</dbReference>
<feature type="compositionally biased region" description="Basic and acidic residues" evidence="1">
    <location>
        <begin position="147"/>
        <end position="163"/>
    </location>
</feature>